<feature type="region of interest" description="Disordered" evidence="14">
    <location>
        <begin position="472"/>
        <end position="494"/>
    </location>
</feature>
<evidence type="ECO:0000256" key="9">
    <source>
        <dbReference type="ARBA" id="ARBA00022989"/>
    </source>
</evidence>
<feature type="region of interest" description="Disordered" evidence="14">
    <location>
        <begin position="642"/>
        <end position="664"/>
    </location>
</feature>
<accession>A0A9P6VV02</accession>
<evidence type="ECO:0000256" key="10">
    <source>
        <dbReference type="ARBA" id="ARBA00023136"/>
    </source>
</evidence>
<feature type="compositionally biased region" description="Polar residues" evidence="14">
    <location>
        <begin position="2045"/>
        <end position="2054"/>
    </location>
</feature>
<evidence type="ECO:0008006" key="20">
    <source>
        <dbReference type="Google" id="ProtNLM"/>
    </source>
</evidence>
<evidence type="ECO:0000256" key="6">
    <source>
        <dbReference type="ARBA" id="ARBA00022692"/>
    </source>
</evidence>
<sequence length="2217" mass="238750">MRGGQRAGQRVGQTSSSRLTRDFLSDFISNPSRSRAGVRVASHESVVVGSQRAGVAAETVEREFPAERLPGERGKRCRGAESEVDVHGGDPRFPQSLYKVPGIGYGRKAELEMALSILAPLSYIGFLVSSLWLFSKIYRRRQANKPEVEPWFPPHKSRDIYVSLLSLDPPPPRPILVAALLRRAMDDVKLIWSIRDAKTSLTTLLQKGQIGDDLWERFLLAEKELEGEIVEVVGEANTFEPGYGQRIFAHASDMVSHERWKEIYRDIPKQREAERECTVSGSSPLSRQDPNADVANRIEMLTYHPTEQRVDSGVPNSRVLAPTSYLSPSSLTLSPSNPLPAAGTSPAPSLTTLTSSTPLAANDVTSVPPSRDSTPLPEPASASTLPAPAAGPASPGGQPATAELSAASSALSPKKPAAATDDATLQAGNGDAAPSIPLVPASQTPSSTPKKTPNTSALVLLLAHRVGRLQGPPRPASFAAEKSQVGPDMGSQDKARAGSVRMDQVVLFGDSITQGSWVPGGTGAALAHVYQRKLYAPMSHVLRRSPDKLELTRLTGYNTEWGLQVLRQFLPRYDEELPKIALFCVWFGANDAALPPSPQALTLGEFKTNLNKILDLLRSPESPHYSPETQLVLIAPPPVDASKRTADLAQRDPPRSPDRDAERTRHFAEAVKEVAHESNLPVLDAWSLIDSAAKNDGGLDKYLNDGLHLNAAGYEVVTAGRMTLSPLRQKLRNKLTCSDILAAARTFLAHRVRAAAAALVAIGPARFGTNGGLHPSLLINVTHAAADRPCDLYTFIDLPPTFIVDEYQLQRLNRAGRLARTDTDAGVPLDLIHVEGDMDLEAPTWRSGPSNVLLRLGRTKTRRRRGQSAPAWDVYNIPLHLRYQEPPCSEASLDSPGYLSLNVSTPTVFWACPGNDAPVNKAAEADVLGARCPPFLHSEHPTPADANLYCLPLEGSSGPATATAALMMVRAPVGDVADLPLVETVTTAMMWLCFLWGRSALRGSSGSADHPQDVRLNIDTLHLAFRRRMLRPIKVVPFIASRKARSNTSSTPTPVIALTSAYFAPIRRAAAAPSSWDATVSEPVSAAFGSERLGHRSLSIWTHLVLDILQADWIVGRETDEQHVGLGSCRAGTRAISAVTADRVAPEIGSLAYSGESPLRVDDQEARLRLMSVNFPRSARGTAPGMPAYLANSSVADTGQLDLTVRDRDGTSVRRGLIRAGGEAREFPIADLGWRMRLDKLLAVSVVVQRPFAAVGVRERRALGSSNIAAVRPLFHAATRPGLSASHGPSPARLQALRCRLRLLENKAPLARCWPALGMSAVNPTRSDDVNSASSGRAAALPSSPDHSRLCALPTAREARLAALVNVLGFADLDDLENFVYLHGSVKVVPVTQRDTLPLDETQTQASEEQHTRRRLARLHENAQLKTDLQRAKADLDWHKLELQRERARGESLAQDKIRLLDALAAEAPGSLEADGSGSLPAPSRSDELASPRVDPARLSRASEGRAADEPQNAIGNAVADQSPEHASNRNPRGDGKVSISAVGESSSAFDREDAGPADSRHPVTLSAPRKMPEAVHAMSRTGRETRDAPLEAVVNGDRQSEWLVPTRGVANGALEQTALTPTRTPLPTTATSSGRLAGDPFASTLRKISLYPKLWTKHREFREAVREAQERLSQLEGRLLVATDTIRSAVLANFGPAPSRLDLDTFPDTPELPVEADRRLAYVRSVDFEALYHALHDQEQKLSRQDALVRRWIASVENLIAEVTTAVPRAGPASLQDVRTPEPSGLGAIRKRRRVTGQSIAGTPAGRRTTTTADESSPAPIVPIAARTSTAPVTTACSVLQTADVPQAGPSQYRLRPADAHDVAMKDASPLSARNAAQVGGPLEQIGVAAGVPGQAISSPNSRRTPSRRASLDENGSPSALDARGPTRDDLQPSSAQVTPPRGALPRSLKRRRSDASAIPSTASREPPDTSANDHKPFGSVGPLIDTDACSLPAAGETSHIMRSESKASDTAILTGVKSEASPVVVTAKRHKDDSAPGCDTQPEAKSTSSPAARVSLSSVDAWFDLDAPTPPAVDEETRKKVKKRNQLKRKRRRAGGPSLENVGTADVSGTEAVDPALSRRKAERQKMIAEACESCTAYYRRAGKPVKCTHVAGDSAPHYLAIRARNMEERLQDSGRHRVNQPSEAAPLDYWQFGFPSTQEVENFNARARARNVKK</sequence>
<evidence type="ECO:0000256" key="5">
    <source>
        <dbReference type="ARBA" id="ARBA00022502"/>
    </source>
</evidence>
<dbReference type="Pfam" id="PF09802">
    <property type="entry name" value="Sec66"/>
    <property type="match status" value="1"/>
</dbReference>
<dbReference type="PANTHER" id="PTHR28229">
    <property type="entry name" value="TRANSLOCATION PROTEIN SEC66"/>
    <property type="match status" value="1"/>
</dbReference>
<dbReference type="GO" id="GO:0005634">
    <property type="term" value="C:nucleus"/>
    <property type="evidence" value="ECO:0007669"/>
    <property type="project" value="UniProtKB-SubCell"/>
</dbReference>
<dbReference type="SUPFAM" id="SSF52266">
    <property type="entry name" value="SGNH hydrolase"/>
    <property type="match status" value="1"/>
</dbReference>
<keyword evidence="9 15" id="KW-1133">Transmembrane helix</keyword>
<evidence type="ECO:0000256" key="8">
    <source>
        <dbReference type="ARBA" id="ARBA00022824"/>
    </source>
</evidence>
<comment type="caution">
    <text evidence="18">The sequence shown here is derived from an EMBL/GenBank/DDBJ whole genome shotgun (WGS) entry which is preliminary data.</text>
</comment>
<feature type="compositionally biased region" description="Basic residues" evidence="14">
    <location>
        <begin position="2081"/>
        <end position="2096"/>
    </location>
</feature>
<comment type="similarity">
    <text evidence="4">Belongs to the PIGX family.</text>
</comment>
<keyword evidence="6 15" id="KW-0812">Transmembrane</keyword>
<feature type="transmembrane region" description="Helical" evidence="15">
    <location>
        <begin position="113"/>
        <end position="134"/>
    </location>
</feature>
<feature type="compositionally biased region" description="Polar residues" evidence="14">
    <location>
        <begin position="1326"/>
        <end position="1335"/>
    </location>
</feature>
<dbReference type="EMBL" id="PUHQ01000096">
    <property type="protein sequence ID" value="KAG0656493.1"/>
    <property type="molecule type" value="Genomic_DNA"/>
</dbReference>
<dbReference type="Pfam" id="PF08573">
    <property type="entry name" value="SAE2"/>
    <property type="match status" value="1"/>
</dbReference>
<dbReference type="InterPro" id="IPR018624">
    <property type="entry name" value="Sec66"/>
</dbReference>
<dbReference type="InterPro" id="IPR036514">
    <property type="entry name" value="SGNH_hydro_sf"/>
</dbReference>
<proteinExistence type="inferred from homology"/>
<feature type="region of interest" description="Disordered" evidence="14">
    <location>
        <begin position="1326"/>
        <end position="1348"/>
    </location>
</feature>
<protein>
    <recommendedName>
        <fullName evidence="20">SGNH hydrolase-type esterase domain-containing protein</fullName>
    </recommendedName>
</protein>
<feature type="compositionally biased region" description="Low complexity" evidence="14">
    <location>
        <begin position="379"/>
        <end position="420"/>
    </location>
</feature>
<feature type="region of interest" description="Disordered" evidence="14">
    <location>
        <begin position="1893"/>
        <end position="1985"/>
    </location>
</feature>
<name>A0A9P6VV02_RHOMI</name>
<keyword evidence="11" id="KW-0325">Glycoprotein</keyword>
<feature type="compositionally biased region" description="Basic and acidic residues" evidence="14">
    <location>
        <begin position="1550"/>
        <end position="1562"/>
    </location>
</feature>
<feature type="region of interest" description="Disordered" evidence="14">
    <location>
        <begin position="1471"/>
        <end position="1540"/>
    </location>
</feature>
<evidence type="ECO:0000256" key="15">
    <source>
        <dbReference type="SAM" id="Phobius"/>
    </source>
</evidence>
<feature type="compositionally biased region" description="Basic and acidic residues" evidence="14">
    <location>
        <begin position="1967"/>
        <end position="1978"/>
    </location>
</feature>
<dbReference type="GO" id="GO:0006506">
    <property type="term" value="P:GPI anchor biosynthetic process"/>
    <property type="evidence" value="ECO:0007669"/>
    <property type="project" value="UniProtKB-KW"/>
</dbReference>
<dbReference type="InterPro" id="IPR013233">
    <property type="entry name" value="PIG-X/PBN1"/>
</dbReference>
<evidence type="ECO:0000256" key="14">
    <source>
        <dbReference type="SAM" id="MobiDB-lite"/>
    </source>
</evidence>
<dbReference type="Proteomes" id="UP000777482">
    <property type="component" value="Unassembled WGS sequence"/>
</dbReference>
<dbReference type="GO" id="GO:0006281">
    <property type="term" value="P:DNA repair"/>
    <property type="evidence" value="ECO:0007669"/>
    <property type="project" value="InterPro"/>
</dbReference>
<feature type="compositionally biased region" description="Basic and acidic residues" evidence="14">
    <location>
        <begin position="1485"/>
        <end position="1509"/>
    </location>
</feature>
<keyword evidence="8" id="KW-0256">Endoplasmic reticulum</keyword>
<dbReference type="Pfam" id="PF13472">
    <property type="entry name" value="Lipase_GDSL_2"/>
    <property type="match status" value="1"/>
</dbReference>
<dbReference type="Pfam" id="PF08320">
    <property type="entry name" value="PIG-X"/>
    <property type="match status" value="1"/>
</dbReference>
<dbReference type="GO" id="GO:0031204">
    <property type="term" value="P:post-translational protein targeting to membrane, translocation"/>
    <property type="evidence" value="ECO:0007669"/>
    <property type="project" value="InterPro"/>
</dbReference>
<feature type="compositionally biased region" description="Low complexity" evidence="14">
    <location>
        <begin position="327"/>
        <end position="361"/>
    </location>
</feature>
<dbReference type="PANTHER" id="PTHR28229:SF1">
    <property type="entry name" value="TRANSLOCATION PROTEIN SEC66"/>
    <property type="match status" value="1"/>
</dbReference>
<feature type="region of interest" description="Disordered" evidence="14">
    <location>
        <begin position="2069"/>
        <end position="2109"/>
    </location>
</feature>
<keyword evidence="10 15" id="KW-0472">Membrane</keyword>
<keyword evidence="19" id="KW-1185">Reference proteome</keyword>
<feature type="domain" description="DNA endonuclease activator Ctp1 C-terminal" evidence="16">
    <location>
        <begin position="2121"/>
        <end position="2202"/>
    </location>
</feature>
<feature type="region of interest" description="Disordered" evidence="14">
    <location>
        <begin position="1546"/>
        <end position="1565"/>
    </location>
</feature>
<dbReference type="OrthoDB" id="671439at2759"/>
<keyword evidence="7" id="KW-0227">DNA damage</keyword>
<feature type="compositionally biased region" description="Low complexity" evidence="14">
    <location>
        <begin position="1802"/>
        <end position="1814"/>
    </location>
</feature>
<dbReference type="SMART" id="SM00780">
    <property type="entry name" value="PIG-X"/>
    <property type="match status" value="1"/>
</dbReference>
<evidence type="ECO:0000313" key="18">
    <source>
        <dbReference type="EMBL" id="KAG0656493.1"/>
    </source>
</evidence>
<evidence type="ECO:0000259" key="17">
    <source>
        <dbReference type="Pfam" id="PF13472"/>
    </source>
</evidence>
<feature type="compositionally biased region" description="Low complexity" evidence="14">
    <location>
        <begin position="440"/>
        <end position="453"/>
    </location>
</feature>
<feature type="region of interest" description="Disordered" evidence="14">
    <location>
        <begin position="2024"/>
        <end position="2054"/>
    </location>
</feature>
<evidence type="ECO:0000313" key="19">
    <source>
        <dbReference type="Proteomes" id="UP000777482"/>
    </source>
</evidence>
<evidence type="ECO:0000256" key="11">
    <source>
        <dbReference type="ARBA" id="ARBA00023180"/>
    </source>
</evidence>
<dbReference type="InterPro" id="IPR013882">
    <property type="entry name" value="Ctp1_C"/>
</dbReference>
<feature type="coiled-coil region" evidence="13">
    <location>
        <begin position="1422"/>
        <end position="1449"/>
    </location>
</feature>
<keyword evidence="13" id="KW-0175">Coiled coil</keyword>
<feature type="compositionally biased region" description="Polar residues" evidence="14">
    <location>
        <begin position="279"/>
        <end position="289"/>
    </location>
</feature>
<evidence type="ECO:0000256" key="7">
    <source>
        <dbReference type="ARBA" id="ARBA00022763"/>
    </source>
</evidence>
<keyword evidence="12" id="KW-0539">Nucleus</keyword>
<evidence type="ECO:0000256" key="12">
    <source>
        <dbReference type="ARBA" id="ARBA00023242"/>
    </source>
</evidence>
<evidence type="ECO:0000259" key="16">
    <source>
        <dbReference type="Pfam" id="PF08573"/>
    </source>
</evidence>
<feature type="compositionally biased region" description="Basic and acidic residues" evidence="14">
    <location>
        <begin position="1523"/>
        <end position="1536"/>
    </location>
</feature>
<comment type="pathway">
    <text evidence="3">Glycolipid biosynthesis; glycosylphosphatidylinositol-anchor biosynthesis.</text>
</comment>
<feature type="compositionally biased region" description="Polar residues" evidence="14">
    <location>
        <begin position="363"/>
        <end position="373"/>
    </location>
</feature>
<keyword evidence="5" id="KW-0337">GPI-anchor biosynthesis</keyword>
<dbReference type="InterPro" id="IPR013830">
    <property type="entry name" value="SGNH_hydro"/>
</dbReference>
<evidence type="ECO:0000256" key="4">
    <source>
        <dbReference type="ARBA" id="ARBA00010345"/>
    </source>
</evidence>
<feature type="region of interest" description="Disordered" evidence="14">
    <location>
        <begin position="1795"/>
        <end position="1819"/>
    </location>
</feature>
<feature type="domain" description="SGNH hydrolase-type esterase" evidence="17">
    <location>
        <begin position="507"/>
        <end position="716"/>
    </location>
</feature>
<feature type="region of interest" description="Disordered" evidence="14">
    <location>
        <begin position="271"/>
        <end position="292"/>
    </location>
</feature>
<dbReference type="GO" id="GO:0031207">
    <property type="term" value="C:Sec62/Sec63 complex"/>
    <property type="evidence" value="ECO:0007669"/>
    <property type="project" value="InterPro"/>
</dbReference>
<feature type="region of interest" description="Disordered" evidence="14">
    <location>
        <begin position="327"/>
        <end position="453"/>
    </location>
</feature>
<comment type="subcellular location">
    <subcellularLocation>
        <location evidence="2">Endoplasmic reticulum membrane</location>
        <topology evidence="2">Single-pass membrane protein</topology>
    </subcellularLocation>
    <subcellularLocation>
        <location evidence="1">Nucleus</location>
    </subcellularLocation>
</comment>
<evidence type="ECO:0000256" key="3">
    <source>
        <dbReference type="ARBA" id="ARBA00004687"/>
    </source>
</evidence>
<reference evidence="18 19" key="1">
    <citation type="submission" date="2020-11" db="EMBL/GenBank/DDBJ databases">
        <title>Kefir isolates.</title>
        <authorList>
            <person name="Marcisauskas S."/>
            <person name="Kim Y."/>
            <person name="Blasche S."/>
        </authorList>
    </citation>
    <scope>NUCLEOTIDE SEQUENCE [LARGE SCALE GENOMIC DNA]</scope>
    <source>
        <strain evidence="18 19">KR</strain>
    </source>
</reference>
<evidence type="ECO:0000256" key="2">
    <source>
        <dbReference type="ARBA" id="ARBA00004389"/>
    </source>
</evidence>
<feature type="coiled-coil region" evidence="13">
    <location>
        <begin position="1659"/>
        <end position="1686"/>
    </location>
</feature>
<organism evidence="18 19">
    <name type="scientific">Rhodotorula mucilaginosa</name>
    <name type="common">Yeast</name>
    <name type="synonym">Rhodotorula rubra</name>
    <dbReference type="NCBI Taxonomy" id="5537"/>
    <lineage>
        <taxon>Eukaryota</taxon>
        <taxon>Fungi</taxon>
        <taxon>Dikarya</taxon>
        <taxon>Basidiomycota</taxon>
        <taxon>Pucciniomycotina</taxon>
        <taxon>Microbotryomycetes</taxon>
        <taxon>Sporidiobolales</taxon>
        <taxon>Sporidiobolaceae</taxon>
        <taxon>Rhodotorula</taxon>
    </lineage>
</organism>
<evidence type="ECO:0000256" key="1">
    <source>
        <dbReference type="ARBA" id="ARBA00004123"/>
    </source>
</evidence>
<evidence type="ECO:0000256" key="13">
    <source>
        <dbReference type="SAM" id="Coils"/>
    </source>
</evidence>
<dbReference type="CDD" id="cd01838">
    <property type="entry name" value="Isoamyl_acetate_hydrolase_like"/>
    <property type="match status" value="1"/>
</dbReference>
<gene>
    <name evidence="18" type="ORF">C6P46_007066</name>
</gene>
<dbReference type="Gene3D" id="3.40.50.1110">
    <property type="entry name" value="SGNH hydrolase"/>
    <property type="match status" value="1"/>
</dbReference>